<dbReference type="EMBL" id="JANJQO010001462">
    <property type="protein sequence ID" value="KAJ2970816.1"/>
    <property type="molecule type" value="Genomic_DNA"/>
</dbReference>
<gene>
    <name evidence="1" type="ORF">NQ176_g8004</name>
</gene>
<sequence length="1850" mass="204869">MAAMASQRPVLNPHISDTDTVSVSSEFDLTADNHHHHQQNYNQALPPASSVVPPPPQQQHTSTTTTHTDNNHNPNSNLNSRSQLDELHDLVGQLDQDYHHHHATHHTHNDSDPDPLPYSDSGSNFHPSHPRRSRLQSIESTASAATSLYSTRSSHPPRKSSLSHLPSAVPPLFSNSTRTSTTSIKRKPLSASASSVATAFQRASIASSATIHSTAATTPVPPLPSSVATTPQLESHKPLPPAPQLPQVSKETQSKAPIPAALHIVDLAEPDTRFARSPSLDSPTLYHFTSASIDNLPAFQALVPSQHARSQSSHSESRSIPHDDSLATRSVTGSADDFSDVLSIYQDVGSDSTPDASSLASHTDTLTRPNSQNGTPKRSDELAADSSTLMFAPKPTPPHLRLETVDSSPPSASNQVRNLDTTSHLDSPTPAPKHDKPLPKSPGQNSPFSTFFSWGNNSNNPGTDFSPIPSPDTPGRRGGLLDDTSRPPPPTSLPTDFKTNAAVANPLGYCESYLSTPPPLASSSSYVHIDEMEDELKAISSELAASIRREIDLEDLVDRLQEQVNNTQAGGKRTSDYFSDSGYSSAKYSDYDQSREEIEKIQRRSEQEKASVRLELTTKLQDERARIKSLDQQVKELAERASRIDLAEMNNLDASGRVKDLENTCEDLRRKLAEERLSTTNFEDLLTALKGQLHEACDERDNLRDEVAALRTRQTYEPASLGLPSQRVSMAVDNLLNMMVRDFVKIWYNNISPNSEFPNQVDRAIRSAIISLLDCLRDKDLVELLISRVVPILTAHFHDFYEAERSIRGRKLNKSVTESEELDLAIAAKYNGGKLHPAASLSFPDTKMVQQDYLRGVVARILPRVLPRNMLSSRAVSIIVKEIVSCAVLSPVMQLVSDPDMWNQIMENMGRSMLQDRSTVRKLRAALDQHASPAPKTTKASPTPRISPGDSERKFEKFIRAIRKVTNLSDARRFRNEVASQLKRDSVEENPDQVYLRRLEMGKRLLDQRVAHLAAGGDRTSHRAAPSAPTIVKSASASRLENAGLVDLLRDSSGLSYFMEFMDRQNMMTLVQFWLVVDGIRNPLEDDGPDDEALPSNLPMWTESDRLDLRQIQQAYLSKPELNVPKPSQAKVTEFLQAGKAATPAQYFKARRSMLQVQSMALEKMKNQYFQSFKRSDLYYKCLASQETTTTVQATSMSLSASDIGTTAQGSKSHGKTPRSKPIARLNPAARRAGSVSDLTSNGGDSDAMDPLAASRRSLDEDATNRLFDDDELENDYMVESNPNIDQDNATEKPDTQAVQAVEQALTNILEDDRPQTAADLRASLFTTEEDLGRSGTSGLFGDDGGLNRASLDGGRRTPGKEDKPSLSSLGLVSAASRIGVFVDDDLFGDEDKHLSDEREDMDDDENVDEDDEVHAAAPGDLGLAEAITLLTNDIDRLIAQEAIVDSLTRKAELTNNTAELRILSKSKASLQREIRRKELQRQQYVVQESDNSLYGRSTVKIKSIQVGREEDGREFALYIIEVQRDAGEQMPAASWVVARRYSEFHDLHQKLRSRYPSVRNLDFPGRRVVMKFQSEFLRKRRVALEKYLQELLLLPDVCRSRDLRAFLSESAIAHGENLLDRDERKDLVSRLYDSVTDGVEDILGNIPVLDQISVAGQNLIAAATNQLNAGSIHASEEAFPAAEAEAELNAFESKELEPFIKPICDIFLEVFELNRGNNWLRGRAVVVVLQQLLGGTIERKVRDNFKMLVQEESLLRTIALLRDNMWPNGELIRDKKPRTPGEKRKTRTEASLILATLLPDLAGSVVGRLNAQAASRRLFATFNNARLNAHLAFTVLDEILAILFEEVVY</sequence>
<evidence type="ECO:0000313" key="2">
    <source>
        <dbReference type="Proteomes" id="UP001143910"/>
    </source>
</evidence>
<accession>A0ACC1MW34</accession>
<organism evidence="1 2">
    <name type="scientific">Zarea fungicola</name>
    <dbReference type="NCBI Taxonomy" id="93591"/>
    <lineage>
        <taxon>Eukaryota</taxon>
        <taxon>Fungi</taxon>
        <taxon>Dikarya</taxon>
        <taxon>Ascomycota</taxon>
        <taxon>Pezizomycotina</taxon>
        <taxon>Sordariomycetes</taxon>
        <taxon>Hypocreomycetidae</taxon>
        <taxon>Hypocreales</taxon>
        <taxon>Cordycipitaceae</taxon>
        <taxon>Zarea</taxon>
    </lineage>
</organism>
<dbReference type="Proteomes" id="UP001143910">
    <property type="component" value="Unassembled WGS sequence"/>
</dbReference>
<keyword evidence="2" id="KW-1185">Reference proteome</keyword>
<protein>
    <submittedName>
        <fullName evidence="1">Uncharacterized protein</fullName>
    </submittedName>
</protein>
<comment type="caution">
    <text evidence="1">The sequence shown here is derived from an EMBL/GenBank/DDBJ whole genome shotgun (WGS) entry which is preliminary data.</text>
</comment>
<proteinExistence type="predicted"/>
<name>A0ACC1MW34_9HYPO</name>
<reference evidence="1" key="1">
    <citation type="submission" date="2022-08" db="EMBL/GenBank/DDBJ databases">
        <title>Genome Sequence of Lecanicillium fungicola.</title>
        <authorList>
            <person name="Buettner E."/>
        </authorList>
    </citation>
    <scope>NUCLEOTIDE SEQUENCE</scope>
    <source>
        <strain evidence="1">Babe33</strain>
    </source>
</reference>
<evidence type="ECO:0000313" key="1">
    <source>
        <dbReference type="EMBL" id="KAJ2970816.1"/>
    </source>
</evidence>